<dbReference type="GO" id="GO:0006313">
    <property type="term" value="P:DNA transposition"/>
    <property type="evidence" value="ECO:0007669"/>
    <property type="project" value="InterPro"/>
</dbReference>
<keyword evidence="7" id="KW-1185">Reference proteome</keyword>
<dbReference type="InterPro" id="IPR002559">
    <property type="entry name" value="Transposase_11"/>
</dbReference>
<evidence type="ECO:0000313" key="4">
    <source>
        <dbReference type="EMBL" id="OLV18148.1"/>
    </source>
</evidence>
<evidence type="ECO:0000313" key="5">
    <source>
        <dbReference type="EMBL" id="OLV18257.1"/>
    </source>
</evidence>
<dbReference type="EMBL" id="MSTI01000182">
    <property type="protein sequence ID" value="OLV15396.1"/>
    <property type="molecule type" value="Genomic_DNA"/>
</dbReference>
<feature type="domain" description="Transposase IS4-like" evidence="1">
    <location>
        <begin position="3"/>
        <end position="79"/>
    </location>
</feature>
<evidence type="ECO:0000313" key="6">
    <source>
        <dbReference type="EMBL" id="OLV18624.1"/>
    </source>
</evidence>
<dbReference type="EMBL" id="MSTI01000069">
    <property type="protein sequence ID" value="OLV18257.1"/>
    <property type="molecule type" value="Genomic_DNA"/>
</dbReference>
<name>A0A1U7P0D9_9DEIO</name>
<reference evidence="6 7" key="1">
    <citation type="submission" date="2017-01" db="EMBL/GenBank/DDBJ databases">
        <title>Genome Analysis of Deinococcus marmoris KOPRI26562.</title>
        <authorList>
            <person name="Kim J.H."/>
            <person name="Oh H.-M."/>
        </authorList>
    </citation>
    <scope>NUCLEOTIDE SEQUENCE [LARGE SCALE GENOMIC DNA]</scope>
    <source>
        <strain evidence="6 7">KOPRI26562</strain>
    </source>
</reference>
<proteinExistence type="predicted"/>
<dbReference type="EMBL" id="MSTI01000064">
    <property type="protein sequence ID" value="OLV18624.1"/>
    <property type="molecule type" value="Genomic_DNA"/>
</dbReference>
<dbReference type="AlphaFoldDB" id="A0A1U7P0D9"/>
<dbReference type="eggNOG" id="COG3293">
    <property type="taxonomic scope" value="Bacteria"/>
</dbReference>
<dbReference type="Pfam" id="PF01609">
    <property type="entry name" value="DDE_Tnp_1"/>
    <property type="match status" value="1"/>
</dbReference>
<dbReference type="GO" id="GO:0003677">
    <property type="term" value="F:DNA binding"/>
    <property type="evidence" value="ECO:0007669"/>
    <property type="project" value="InterPro"/>
</dbReference>
<dbReference type="PANTHER" id="PTHR30007">
    <property type="entry name" value="PHP DOMAIN PROTEIN"/>
    <property type="match status" value="1"/>
</dbReference>
<evidence type="ECO:0000259" key="1">
    <source>
        <dbReference type="Pfam" id="PF01609"/>
    </source>
</evidence>
<organism evidence="6 7">
    <name type="scientific">Deinococcus marmoris</name>
    <dbReference type="NCBI Taxonomy" id="249408"/>
    <lineage>
        <taxon>Bacteria</taxon>
        <taxon>Thermotogati</taxon>
        <taxon>Deinococcota</taxon>
        <taxon>Deinococci</taxon>
        <taxon>Deinococcales</taxon>
        <taxon>Deinococcaceae</taxon>
        <taxon>Deinococcus</taxon>
    </lineage>
</organism>
<evidence type="ECO:0000313" key="7">
    <source>
        <dbReference type="Proteomes" id="UP000186607"/>
    </source>
</evidence>
<accession>A0A1U7P0D9</accession>
<dbReference type="PANTHER" id="PTHR30007:SF0">
    <property type="entry name" value="TRANSPOSASE"/>
    <property type="match status" value="1"/>
</dbReference>
<dbReference type="GO" id="GO:0004803">
    <property type="term" value="F:transposase activity"/>
    <property type="evidence" value="ECO:0007669"/>
    <property type="project" value="InterPro"/>
</dbReference>
<comment type="caution">
    <text evidence="6">The sequence shown here is derived from an EMBL/GenBank/DDBJ whole genome shotgun (WGS) entry which is preliminary data.</text>
</comment>
<dbReference type="EMBL" id="MSTI01000076">
    <property type="protein sequence ID" value="OLV18148.1"/>
    <property type="molecule type" value="Genomic_DNA"/>
</dbReference>
<dbReference type="Proteomes" id="UP000186607">
    <property type="component" value="Unassembled WGS sequence"/>
</dbReference>
<evidence type="ECO:0000313" key="2">
    <source>
        <dbReference type="EMBL" id="OLV15396.1"/>
    </source>
</evidence>
<sequence length="96" mass="11427">MRLRHVWADGGYLGKLVTWTLETLGWTLEIIKRSDRAKGFQVLPRRWVVERSLAWLTRSRRLSRDYEGRCHTSASWCYLANIRLMLRRLDPSVEPL</sequence>
<gene>
    <name evidence="6" type="ORF">BOO71_0005302</name>
    <name evidence="5" type="ORF">BOO71_0006355</name>
    <name evidence="4" type="ORF">BOO71_0006766</name>
    <name evidence="3" type="ORF">BOO71_0010411</name>
    <name evidence="2" type="ORF">BOO71_0014941</name>
</gene>
<protein>
    <submittedName>
        <fullName evidence="6">Mobile element protein</fullName>
    </submittedName>
</protein>
<evidence type="ECO:0000313" key="3">
    <source>
        <dbReference type="EMBL" id="OLV16913.1"/>
    </source>
</evidence>
<dbReference type="EMBL" id="MSTI01000119">
    <property type="protein sequence ID" value="OLV16913.1"/>
    <property type="molecule type" value="Genomic_DNA"/>
</dbReference>